<dbReference type="PROSITE" id="PS50011">
    <property type="entry name" value="PROTEIN_KINASE_DOM"/>
    <property type="match status" value="1"/>
</dbReference>
<dbReference type="GO" id="GO:0004674">
    <property type="term" value="F:protein serine/threonine kinase activity"/>
    <property type="evidence" value="ECO:0007669"/>
    <property type="project" value="TreeGrafter"/>
</dbReference>
<dbReference type="InterPro" id="IPR011009">
    <property type="entry name" value="Kinase-like_dom_sf"/>
</dbReference>
<dbReference type="GeneID" id="80898787"/>
<dbReference type="SUPFAM" id="SSF56112">
    <property type="entry name" value="Protein kinase-like (PK-like)"/>
    <property type="match status" value="1"/>
</dbReference>
<dbReference type="PANTHER" id="PTHR44167">
    <property type="entry name" value="OVARIAN-SPECIFIC SERINE/THREONINE-PROTEIN KINASE LOK-RELATED"/>
    <property type="match status" value="1"/>
</dbReference>
<dbReference type="EMBL" id="JAJHUN010000009">
    <property type="protein sequence ID" value="KAJ4150900.1"/>
    <property type="molecule type" value="Genomic_DNA"/>
</dbReference>
<keyword evidence="3" id="KW-1185">Reference proteome</keyword>
<gene>
    <name evidence="2" type="ORF">LMH87_011628</name>
</gene>
<dbReference type="RefSeq" id="XP_056052614.1">
    <property type="nucleotide sequence ID" value="XM_056200800.1"/>
</dbReference>
<sequence length="550" mass="62555">MSDEVPNFALFTLHPLSRKTRSILEYNQSLGRTPPGCDHFVVMARQVARERAGMLTVGRELDNDIWYKEGNNRYLCAFSLTGNGDVLFLDSSGINNLPQAGISVTVEDERTRRRVLADKYSMSLERERGGVPQQRRVIPMCPDLDWRVEMGRGFHYSFRWCVPLHSPEAVAQTRRMLARIVAADPRQYVVENMRPGGDGDHLVEQRRLPLCGRTPPETHWYSTAWRPRSGRTHEHVELSCGRLYAVKTVAGPKRPDGEDDEVAMRAWKRLARLHAENFDSLHHINIEGPEFIDGWHESHDRLYYYHVLHRGNARDHFAPLLAVQASDIPAAHFTQHRAGIRSRAARFAMQMLQALRYLDEHGVVHGNIKPENILFQTAHYQVPPRHPHRPVDLVRFFLVDFAFGPAETHVGTPGYMAPEAVRYYTRSSKADVYALGVTILELMGLFAVDEFRRGMRHWYAKLARFTPEPPQVGAGEEGGARAGDHDCEYGHRQVESLYEHNVLSPVLEGMVQLSSQRRLDIDGAIETFADVGENALFFGQASAAERPRES</sequence>
<accession>A0A9W8QBZ7</accession>
<name>A0A9W8QBZ7_AKAMU</name>
<dbReference type="GO" id="GO:0005524">
    <property type="term" value="F:ATP binding"/>
    <property type="evidence" value="ECO:0007669"/>
    <property type="project" value="InterPro"/>
</dbReference>
<evidence type="ECO:0000313" key="3">
    <source>
        <dbReference type="Proteomes" id="UP001144673"/>
    </source>
</evidence>
<dbReference type="KEGG" id="amus:LMH87_011628"/>
<feature type="domain" description="Protein kinase" evidence="1">
    <location>
        <begin position="187"/>
        <end position="537"/>
    </location>
</feature>
<proteinExistence type="predicted"/>
<dbReference type="PANTHER" id="PTHR44167:SF30">
    <property type="entry name" value="PHOSPHORYLASE KINASE"/>
    <property type="match status" value="1"/>
</dbReference>
<reference evidence="2" key="1">
    <citation type="journal article" date="2023" name="Access Microbiol">
        <title>De-novo genome assembly for Akanthomyces muscarius, a biocontrol agent of insect agricultural pests.</title>
        <authorList>
            <person name="Erdos Z."/>
            <person name="Studholme D.J."/>
            <person name="Raymond B."/>
            <person name="Sharma M."/>
        </authorList>
    </citation>
    <scope>NUCLEOTIDE SEQUENCE</scope>
    <source>
        <strain evidence="2">Ve6</strain>
    </source>
</reference>
<dbReference type="InterPro" id="IPR000719">
    <property type="entry name" value="Prot_kinase_dom"/>
</dbReference>
<evidence type="ECO:0000313" key="2">
    <source>
        <dbReference type="EMBL" id="KAJ4150900.1"/>
    </source>
</evidence>
<dbReference type="Pfam" id="PF00069">
    <property type="entry name" value="Pkinase"/>
    <property type="match status" value="1"/>
</dbReference>
<dbReference type="AlphaFoldDB" id="A0A9W8QBZ7"/>
<dbReference type="GO" id="GO:0044773">
    <property type="term" value="P:mitotic DNA damage checkpoint signaling"/>
    <property type="evidence" value="ECO:0007669"/>
    <property type="project" value="TreeGrafter"/>
</dbReference>
<evidence type="ECO:0000259" key="1">
    <source>
        <dbReference type="PROSITE" id="PS50011"/>
    </source>
</evidence>
<organism evidence="2 3">
    <name type="scientific">Akanthomyces muscarius</name>
    <name type="common">Entomopathogenic fungus</name>
    <name type="synonym">Lecanicillium muscarium</name>
    <dbReference type="NCBI Taxonomy" id="2231603"/>
    <lineage>
        <taxon>Eukaryota</taxon>
        <taxon>Fungi</taxon>
        <taxon>Dikarya</taxon>
        <taxon>Ascomycota</taxon>
        <taxon>Pezizomycotina</taxon>
        <taxon>Sordariomycetes</taxon>
        <taxon>Hypocreomycetidae</taxon>
        <taxon>Hypocreales</taxon>
        <taxon>Cordycipitaceae</taxon>
        <taxon>Akanthomyces</taxon>
    </lineage>
</organism>
<dbReference type="Proteomes" id="UP001144673">
    <property type="component" value="Chromosome 4"/>
</dbReference>
<comment type="caution">
    <text evidence="2">The sequence shown here is derived from an EMBL/GenBank/DDBJ whole genome shotgun (WGS) entry which is preliminary data.</text>
</comment>
<dbReference type="GO" id="GO:0005634">
    <property type="term" value="C:nucleus"/>
    <property type="evidence" value="ECO:0007669"/>
    <property type="project" value="TreeGrafter"/>
</dbReference>
<dbReference type="Gene3D" id="1.10.510.10">
    <property type="entry name" value="Transferase(Phosphotransferase) domain 1"/>
    <property type="match status" value="1"/>
</dbReference>
<protein>
    <recommendedName>
        <fullName evidence="1">Protein kinase domain-containing protein</fullName>
    </recommendedName>
</protein>
<dbReference type="SMART" id="SM00220">
    <property type="entry name" value="S_TKc"/>
    <property type="match status" value="1"/>
</dbReference>